<protein>
    <submittedName>
        <fullName evidence="2">Uncharacterized protein</fullName>
    </submittedName>
</protein>
<name>A0A6D2J186_9BRAS</name>
<dbReference type="Proteomes" id="UP000467841">
    <property type="component" value="Unassembled WGS sequence"/>
</dbReference>
<evidence type="ECO:0000313" key="2">
    <source>
        <dbReference type="EMBL" id="CAA7033583.1"/>
    </source>
</evidence>
<reference evidence="2" key="1">
    <citation type="submission" date="2020-01" db="EMBL/GenBank/DDBJ databases">
        <authorList>
            <person name="Mishra B."/>
        </authorList>
    </citation>
    <scope>NUCLEOTIDE SEQUENCE [LARGE SCALE GENOMIC DNA]</scope>
</reference>
<keyword evidence="3" id="KW-1185">Reference proteome</keyword>
<organism evidence="2 3">
    <name type="scientific">Microthlaspi erraticum</name>
    <dbReference type="NCBI Taxonomy" id="1685480"/>
    <lineage>
        <taxon>Eukaryota</taxon>
        <taxon>Viridiplantae</taxon>
        <taxon>Streptophyta</taxon>
        <taxon>Embryophyta</taxon>
        <taxon>Tracheophyta</taxon>
        <taxon>Spermatophyta</taxon>
        <taxon>Magnoliopsida</taxon>
        <taxon>eudicotyledons</taxon>
        <taxon>Gunneridae</taxon>
        <taxon>Pentapetalae</taxon>
        <taxon>rosids</taxon>
        <taxon>malvids</taxon>
        <taxon>Brassicales</taxon>
        <taxon>Brassicaceae</taxon>
        <taxon>Coluteocarpeae</taxon>
        <taxon>Microthlaspi</taxon>
    </lineage>
</organism>
<sequence>MDYSNNNDSSISYPATFRSYLGYRRVGIPEKCRCGCDVALRSSHDGKKLYVCTGNTMDGEPHLRTWWDEAVVEELAELKDDLADLDTQLIYIKQEGQRIDQLASEIERLKESARKREAKSAFHFKLAVACGLLESLMALTASLR</sequence>
<dbReference type="EMBL" id="CACVBM020001134">
    <property type="protein sequence ID" value="CAA7033583.1"/>
    <property type="molecule type" value="Genomic_DNA"/>
</dbReference>
<keyword evidence="1" id="KW-0175">Coiled coil</keyword>
<gene>
    <name evidence="2" type="ORF">MERR_LOCUS20818</name>
</gene>
<dbReference type="AlphaFoldDB" id="A0A6D2J186"/>
<accession>A0A6D2J186</accession>
<evidence type="ECO:0000256" key="1">
    <source>
        <dbReference type="SAM" id="Coils"/>
    </source>
</evidence>
<evidence type="ECO:0000313" key="3">
    <source>
        <dbReference type="Proteomes" id="UP000467841"/>
    </source>
</evidence>
<feature type="coiled-coil region" evidence="1">
    <location>
        <begin position="68"/>
        <end position="119"/>
    </location>
</feature>
<proteinExistence type="predicted"/>
<comment type="caution">
    <text evidence="2">The sequence shown here is derived from an EMBL/GenBank/DDBJ whole genome shotgun (WGS) entry which is preliminary data.</text>
</comment>